<dbReference type="PANTHER" id="PTHR13822:SF10">
    <property type="entry name" value="ATP SYNTHASE EPSILON CHAIN, CHLOROPLASTIC"/>
    <property type="match status" value="1"/>
</dbReference>
<reference evidence="14" key="1">
    <citation type="submission" date="2016-10" db="EMBL/GenBank/DDBJ databases">
        <authorList>
            <person name="Varghese N."/>
            <person name="Submissions S."/>
        </authorList>
    </citation>
    <scope>NUCLEOTIDE SEQUENCE [LARGE SCALE GENOMIC DNA]</scope>
    <source>
        <strain evidence="14">DSM 26471</strain>
    </source>
</reference>
<keyword evidence="8 10" id="KW-0139">CF(1)</keyword>
<organism evidence="13 14">
    <name type="scientific">Celeribacter neptunius</name>
    <dbReference type="NCBI Taxonomy" id="588602"/>
    <lineage>
        <taxon>Bacteria</taxon>
        <taxon>Pseudomonadati</taxon>
        <taxon>Pseudomonadota</taxon>
        <taxon>Alphaproteobacteria</taxon>
        <taxon>Rhodobacterales</taxon>
        <taxon>Roseobacteraceae</taxon>
        <taxon>Celeribacter</taxon>
    </lineage>
</organism>
<keyword evidence="5 10" id="KW-0375">Hydrogen ion transport</keyword>
<evidence type="ECO:0000256" key="10">
    <source>
        <dbReference type="HAMAP-Rule" id="MF_00530"/>
    </source>
</evidence>
<keyword evidence="6 10" id="KW-0406">Ion transport</keyword>
<keyword evidence="7 10" id="KW-0472">Membrane</keyword>
<dbReference type="HAMAP" id="MF_00530">
    <property type="entry name" value="ATP_synth_epsil_bac"/>
    <property type="match status" value="1"/>
</dbReference>
<evidence type="ECO:0000256" key="1">
    <source>
        <dbReference type="ARBA" id="ARBA00003543"/>
    </source>
</evidence>
<keyword evidence="10" id="KW-1003">Cell membrane</keyword>
<dbReference type="InterPro" id="IPR036771">
    <property type="entry name" value="ATPsynth_dsu/esu_N"/>
</dbReference>
<dbReference type="GO" id="GO:0012505">
    <property type="term" value="C:endomembrane system"/>
    <property type="evidence" value="ECO:0007669"/>
    <property type="project" value="UniProtKB-SubCell"/>
</dbReference>
<dbReference type="PANTHER" id="PTHR13822">
    <property type="entry name" value="ATP SYNTHASE DELTA/EPSILON CHAIN"/>
    <property type="match status" value="1"/>
</dbReference>
<dbReference type="InterPro" id="IPR001469">
    <property type="entry name" value="ATP_synth_F1_dsu/esu"/>
</dbReference>
<evidence type="ECO:0000256" key="6">
    <source>
        <dbReference type="ARBA" id="ARBA00023065"/>
    </source>
</evidence>
<accession>A0A1I3W563</accession>
<feature type="domain" description="ATP synthase F1 complex delta/epsilon subunit N-terminal" evidence="12">
    <location>
        <begin position="5"/>
        <end position="82"/>
    </location>
</feature>
<dbReference type="NCBIfam" id="TIGR01216">
    <property type="entry name" value="ATP_synt_epsi"/>
    <property type="match status" value="1"/>
</dbReference>
<dbReference type="GO" id="GO:0005524">
    <property type="term" value="F:ATP binding"/>
    <property type="evidence" value="ECO:0007669"/>
    <property type="project" value="UniProtKB-UniRule"/>
</dbReference>
<dbReference type="AlphaFoldDB" id="A0A1I3W563"/>
<dbReference type="STRING" id="588602.SAMN04487991_3541"/>
<evidence type="ECO:0000256" key="5">
    <source>
        <dbReference type="ARBA" id="ARBA00022781"/>
    </source>
</evidence>
<comment type="similarity">
    <text evidence="3 10 11">Belongs to the ATPase epsilon chain family.</text>
</comment>
<keyword evidence="4 10" id="KW-0813">Transport</keyword>
<evidence type="ECO:0000256" key="9">
    <source>
        <dbReference type="ARBA" id="ARBA00023310"/>
    </source>
</evidence>
<name>A0A1I3W563_9RHOB</name>
<dbReference type="EMBL" id="FORH01000008">
    <property type="protein sequence ID" value="SFK01636.1"/>
    <property type="molecule type" value="Genomic_DNA"/>
</dbReference>
<gene>
    <name evidence="10" type="primary">atpC</name>
    <name evidence="13" type="ORF">SAMN04487991_3541</name>
</gene>
<dbReference type="Pfam" id="PF02823">
    <property type="entry name" value="ATP-synt_DE_N"/>
    <property type="match status" value="1"/>
</dbReference>
<proteinExistence type="inferred from homology"/>
<dbReference type="Proteomes" id="UP000199630">
    <property type="component" value="Unassembled WGS sequence"/>
</dbReference>
<evidence type="ECO:0000256" key="8">
    <source>
        <dbReference type="ARBA" id="ARBA00023196"/>
    </source>
</evidence>
<evidence type="ECO:0000256" key="4">
    <source>
        <dbReference type="ARBA" id="ARBA00022448"/>
    </source>
</evidence>
<comment type="function">
    <text evidence="1 10">Produces ATP from ADP in the presence of a proton gradient across the membrane.</text>
</comment>
<dbReference type="CDD" id="cd12152">
    <property type="entry name" value="F1-ATPase_delta"/>
    <property type="match status" value="1"/>
</dbReference>
<evidence type="ECO:0000256" key="11">
    <source>
        <dbReference type="RuleBase" id="RU003656"/>
    </source>
</evidence>
<comment type="subunit">
    <text evidence="10 11">F-type ATPases have 2 components, CF(1) - the catalytic core - and CF(0) - the membrane proton channel. CF(1) has five subunits: alpha(3), beta(3), gamma(1), delta(1), epsilon(1). CF(0) has three main subunits: a, b and c.</text>
</comment>
<evidence type="ECO:0000259" key="12">
    <source>
        <dbReference type="Pfam" id="PF02823"/>
    </source>
</evidence>
<evidence type="ECO:0000256" key="2">
    <source>
        <dbReference type="ARBA" id="ARBA00004184"/>
    </source>
</evidence>
<comment type="subcellular location">
    <subcellularLocation>
        <location evidence="10">Cell membrane</location>
        <topology evidence="10">Peripheral membrane protein</topology>
    </subcellularLocation>
    <subcellularLocation>
        <location evidence="2">Endomembrane system</location>
        <topology evidence="2">Peripheral membrane protein</topology>
    </subcellularLocation>
</comment>
<dbReference type="SUPFAM" id="SSF51344">
    <property type="entry name" value="Epsilon subunit of F1F0-ATP synthase N-terminal domain"/>
    <property type="match status" value="1"/>
</dbReference>
<dbReference type="Gene3D" id="2.60.15.10">
    <property type="entry name" value="F0F1 ATP synthase delta/epsilon subunit, N-terminal"/>
    <property type="match status" value="1"/>
</dbReference>
<dbReference type="RefSeq" id="WP_245781250.1">
    <property type="nucleotide sequence ID" value="NZ_FORH01000008.1"/>
</dbReference>
<dbReference type="GO" id="GO:0046933">
    <property type="term" value="F:proton-transporting ATP synthase activity, rotational mechanism"/>
    <property type="evidence" value="ECO:0007669"/>
    <property type="project" value="UniProtKB-UniRule"/>
</dbReference>
<dbReference type="GO" id="GO:0045259">
    <property type="term" value="C:proton-transporting ATP synthase complex"/>
    <property type="evidence" value="ECO:0007669"/>
    <property type="project" value="UniProtKB-KW"/>
</dbReference>
<keyword evidence="14" id="KW-1185">Reference proteome</keyword>
<evidence type="ECO:0000313" key="14">
    <source>
        <dbReference type="Proteomes" id="UP000199630"/>
    </source>
</evidence>
<evidence type="ECO:0000256" key="3">
    <source>
        <dbReference type="ARBA" id="ARBA00005712"/>
    </source>
</evidence>
<dbReference type="InterPro" id="IPR020546">
    <property type="entry name" value="ATP_synth_F1_dsu/esu_N"/>
</dbReference>
<evidence type="ECO:0000256" key="7">
    <source>
        <dbReference type="ARBA" id="ARBA00023136"/>
    </source>
</evidence>
<evidence type="ECO:0000313" key="13">
    <source>
        <dbReference type="EMBL" id="SFK01636.1"/>
    </source>
</evidence>
<keyword evidence="9 10" id="KW-0066">ATP synthesis</keyword>
<sequence length="135" mass="14482">MATVQFDLVSPERKLASVPVETVQIPGSEGRLTAMAGHEPTILTLRPGLLIANGPEGELEFIVTGGFAELSPENISVLAEVAMPRGEMSQEIVTDLIAKARAQHDKASQEEQADTHSFLADLVHIAEDLGFHTNL</sequence>
<protein>
    <recommendedName>
        <fullName evidence="10">ATP synthase epsilon chain</fullName>
    </recommendedName>
    <alternativeName>
        <fullName evidence="10">ATP synthase F1 sector epsilon subunit</fullName>
    </alternativeName>
    <alternativeName>
        <fullName evidence="10">F-ATPase epsilon subunit</fullName>
    </alternativeName>
</protein>
<dbReference type="GO" id="GO:0005886">
    <property type="term" value="C:plasma membrane"/>
    <property type="evidence" value="ECO:0007669"/>
    <property type="project" value="UniProtKB-SubCell"/>
</dbReference>